<keyword evidence="3" id="KW-1185">Reference proteome</keyword>
<dbReference type="Proteomes" id="UP001367676">
    <property type="component" value="Unassembled WGS sequence"/>
</dbReference>
<proteinExistence type="predicted"/>
<name>A0AAN9TAJ2_9HEMI</name>
<dbReference type="AlphaFoldDB" id="A0AAN9TAJ2"/>
<reference evidence="2 3" key="1">
    <citation type="submission" date="2024-03" db="EMBL/GenBank/DDBJ databases">
        <title>Adaptation during the transition from Ophiocordyceps entomopathogen to insect associate is accompanied by gene loss and intensified selection.</title>
        <authorList>
            <person name="Ward C.M."/>
            <person name="Onetto C.A."/>
            <person name="Borneman A.R."/>
        </authorList>
    </citation>
    <scope>NUCLEOTIDE SEQUENCE [LARGE SCALE GENOMIC DNA]</scope>
    <source>
        <strain evidence="2">AWRI1</strain>
        <tissue evidence="2">Single Adult Female</tissue>
    </source>
</reference>
<gene>
    <name evidence="2" type="ORF">V9T40_000966</name>
</gene>
<sequence length="290" mass="33386">MGLTTKMTDGKQSDVHFENRVVHKERECNQQTTHHIGKTGSIRSRSHGRVTSRVLSGAPSHKSEHHKPKSAHHRSPTKSQHSSKRHSSGGASQKGYKSAASEGDHCSEPSRSRSQGPTLTGRERCYDQPYRKRPQPCTRAPKWQTGKYKRDECGSGIVPKRLLFLPNRKIWCKTPLSMYQATIGELGRKLLCHETIISRDVRPGPPSNIEEYILPPCRGYYRKYDCLRPCEEDFVSYKQGKKVYRDRVERYWEPCLSQDQKHHLDINTYAHHNVALGLKVRRFNTDVPCW</sequence>
<feature type="compositionally biased region" description="Basic residues" evidence="1">
    <location>
        <begin position="63"/>
        <end position="87"/>
    </location>
</feature>
<feature type="compositionally biased region" description="Basic and acidic residues" evidence="1">
    <location>
        <begin position="8"/>
        <end position="28"/>
    </location>
</feature>
<evidence type="ECO:0000256" key="1">
    <source>
        <dbReference type="SAM" id="MobiDB-lite"/>
    </source>
</evidence>
<feature type="compositionally biased region" description="Basic and acidic residues" evidence="1">
    <location>
        <begin position="102"/>
        <end position="111"/>
    </location>
</feature>
<comment type="caution">
    <text evidence="2">The sequence shown here is derived from an EMBL/GenBank/DDBJ whole genome shotgun (WGS) entry which is preliminary data.</text>
</comment>
<evidence type="ECO:0000313" key="3">
    <source>
        <dbReference type="Proteomes" id="UP001367676"/>
    </source>
</evidence>
<accession>A0AAN9TAJ2</accession>
<protein>
    <submittedName>
        <fullName evidence="2">Uncharacterized protein</fullName>
    </submittedName>
</protein>
<evidence type="ECO:0000313" key="2">
    <source>
        <dbReference type="EMBL" id="KAK7580337.1"/>
    </source>
</evidence>
<dbReference type="EMBL" id="JBBCAQ010000034">
    <property type="protein sequence ID" value="KAK7580337.1"/>
    <property type="molecule type" value="Genomic_DNA"/>
</dbReference>
<feature type="compositionally biased region" description="Basic and acidic residues" evidence="1">
    <location>
        <begin position="121"/>
        <end position="130"/>
    </location>
</feature>
<organism evidence="2 3">
    <name type="scientific">Parthenolecanium corni</name>
    <dbReference type="NCBI Taxonomy" id="536013"/>
    <lineage>
        <taxon>Eukaryota</taxon>
        <taxon>Metazoa</taxon>
        <taxon>Ecdysozoa</taxon>
        <taxon>Arthropoda</taxon>
        <taxon>Hexapoda</taxon>
        <taxon>Insecta</taxon>
        <taxon>Pterygota</taxon>
        <taxon>Neoptera</taxon>
        <taxon>Paraneoptera</taxon>
        <taxon>Hemiptera</taxon>
        <taxon>Sternorrhyncha</taxon>
        <taxon>Coccoidea</taxon>
        <taxon>Coccidae</taxon>
        <taxon>Parthenolecanium</taxon>
    </lineage>
</organism>
<feature type="region of interest" description="Disordered" evidence="1">
    <location>
        <begin position="1"/>
        <end position="141"/>
    </location>
</feature>